<accession>A0A9D4RTG4</accession>
<sequence>MCLLPYAVSAASGRPTQSGQALRVKEGGMDKQIQELLQCQHWTIIPRCNMVGSTKEALACARYFGTT</sequence>
<proteinExistence type="predicted"/>
<comment type="caution">
    <text evidence="1">The sequence shown here is derived from an EMBL/GenBank/DDBJ whole genome shotgun (WGS) entry which is preliminary data.</text>
</comment>
<reference evidence="1" key="1">
    <citation type="journal article" date="2019" name="bioRxiv">
        <title>The Genome of the Zebra Mussel, Dreissena polymorpha: A Resource for Invasive Species Research.</title>
        <authorList>
            <person name="McCartney M.A."/>
            <person name="Auch B."/>
            <person name="Kono T."/>
            <person name="Mallez S."/>
            <person name="Zhang Y."/>
            <person name="Obille A."/>
            <person name="Becker A."/>
            <person name="Abrahante J.E."/>
            <person name="Garbe J."/>
            <person name="Badalamenti J.P."/>
            <person name="Herman A."/>
            <person name="Mangelson H."/>
            <person name="Liachko I."/>
            <person name="Sullivan S."/>
            <person name="Sone E.D."/>
            <person name="Koren S."/>
            <person name="Silverstein K.A.T."/>
            <person name="Beckman K.B."/>
            <person name="Gohl D.M."/>
        </authorList>
    </citation>
    <scope>NUCLEOTIDE SEQUENCE</scope>
    <source>
        <strain evidence="1">Duluth1</strain>
        <tissue evidence="1">Whole animal</tissue>
    </source>
</reference>
<reference evidence="1" key="2">
    <citation type="submission" date="2020-11" db="EMBL/GenBank/DDBJ databases">
        <authorList>
            <person name="McCartney M.A."/>
            <person name="Auch B."/>
            <person name="Kono T."/>
            <person name="Mallez S."/>
            <person name="Becker A."/>
            <person name="Gohl D.M."/>
            <person name="Silverstein K.A.T."/>
            <person name="Koren S."/>
            <person name="Bechman K.B."/>
            <person name="Herman A."/>
            <person name="Abrahante J.E."/>
            <person name="Garbe J."/>
        </authorList>
    </citation>
    <scope>NUCLEOTIDE SEQUENCE</scope>
    <source>
        <strain evidence="1">Duluth1</strain>
        <tissue evidence="1">Whole animal</tissue>
    </source>
</reference>
<name>A0A9D4RTG4_DREPO</name>
<organism evidence="1 2">
    <name type="scientific">Dreissena polymorpha</name>
    <name type="common">Zebra mussel</name>
    <name type="synonym">Mytilus polymorpha</name>
    <dbReference type="NCBI Taxonomy" id="45954"/>
    <lineage>
        <taxon>Eukaryota</taxon>
        <taxon>Metazoa</taxon>
        <taxon>Spiralia</taxon>
        <taxon>Lophotrochozoa</taxon>
        <taxon>Mollusca</taxon>
        <taxon>Bivalvia</taxon>
        <taxon>Autobranchia</taxon>
        <taxon>Heteroconchia</taxon>
        <taxon>Euheterodonta</taxon>
        <taxon>Imparidentia</taxon>
        <taxon>Neoheterodontei</taxon>
        <taxon>Myida</taxon>
        <taxon>Dreissenoidea</taxon>
        <taxon>Dreissenidae</taxon>
        <taxon>Dreissena</taxon>
    </lineage>
</organism>
<protein>
    <submittedName>
        <fullName evidence="1">Uncharacterized protein</fullName>
    </submittedName>
</protein>
<keyword evidence="2" id="KW-1185">Reference proteome</keyword>
<feature type="non-terminal residue" evidence="1">
    <location>
        <position position="1"/>
    </location>
</feature>
<dbReference type="Proteomes" id="UP000828390">
    <property type="component" value="Unassembled WGS sequence"/>
</dbReference>
<dbReference type="AlphaFoldDB" id="A0A9D4RTG4"/>
<evidence type="ECO:0000313" key="2">
    <source>
        <dbReference type="Proteomes" id="UP000828390"/>
    </source>
</evidence>
<evidence type="ECO:0000313" key="1">
    <source>
        <dbReference type="EMBL" id="KAH3881056.1"/>
    </source>
</evidence>
<dbReference type="EMBL" id="JAIWYP010000001">
    <property type="protein sequence ID" value="KAH3881056.1"/>
    <property type="molecule type" value="Genomic_DNA"/>
</dbReference>
<gene>
    <name evidence="1" type="ORF">DPMN_004980</name>
</gene>